<keyword evidence="9" id="KW-1185">Reference proteome</keyword>
<comment type="similarity">
    <text evidence="5">Belongs to the FKBP-type PPIase family.</text>
</comment>
<dbReference type="PANTHER" id="PTHR10516">
    <property type="entry name" value="PEPTIDYL-PROLYL CIS-TRANS ISOMERASE"/>
    <property type="match status" value="1"/>
</dbReference>
<evidence type="ECO:0000313" key="8">
    <source>
        <dbReference type="EMBL" id="BEH01014.1"/>
    </source>
</evidence>
<reference evidence="8" key="1">
    <citation type="journal article" date="2024" name="Int. J. Syst. Evol. Microbiol.">
        <title>Brooklawnia propionicigenes sp. nov., a facultatively anaerobic, propionate-producing bacterium isolated from a methanogenic reactor treating waste from cattle farms.</title>
        <authorList>
            <person name="Akita Y."/>
            <person name="Ueki A."/>
            <person name="Tonouchi A."/>
            <person name="Sugawara Y."/>
            <person name="Honma S."/>
            <person name="Kaku N."/>
            <person name="Ueki K."/>
        </authorList>
    </citation>
    <scope>NUCLEOTIDE SEQUENCE</scope>
    <source>
        <strain evidence="8">SH051</strain>
    </source>
</reference>
<sequence length="318" mass="32163">MTLAACGGSDTDDSPSPTPSDTPASATPSATPTVDPTVLTDLSSIDVTGDWGTEPTVNAPYPFKVDETMTKVVIQGTGTEVPSATATVNMHYVGINARSGSVFDSSWISGAPTTFQLSGVITGFAKGIVGQRVGSRLAIAITSSEAYDPNGQASIGVDPGDTLLFVVDILDSELAGPVGSTVTPPDGLPVVTETADGVPQISIPAGLAEPTEVGVQPLIQGSGAALQATDALTSHAVCVTWDGTEYYNDYGSASVTDAASAAVHQALFNALVGQQVGSRVLVTLPGSVAYPTGNRTPSIAPNTSVACVVDLLFTQAYS</sequence>
<comment type="catalytic activity">
    <reaction evidence="1 4 5">
        <text>[protein]-peptidylproline (omega=180) = [protein]-peptidylproline (omega=0)</text>
        <dbReference type="Rhea" id="RHEA:16237"/>
        <dbReference type="Rhea" id="RHEA-COMP:10747"/>
        <dbReference type="Rhea" id="RHEA-COMP:10748"/>
        <dbReference type="ChEBI" id="CHEBI:83833"/>
        <dbReference type="ChEBI" id="CHEBI:83834"/>
        <dbReference type="EC" id="5.2.1.8"/>
    </reaction>
</comment>
<dbReference type="EC" id="5.2.1.8" evidence="5"/>
<keyword evidence="2 4" id="KW-0697">Rotamase</keyword>
<dbReference type="SUPFAM" id="SSF54534">
    <property type="entry name" value="FKBP-like"/>
    <property type="match status" value="2"/>
</dbReference>
<evidence type="ECO:0000256" key="5">
    <source>
        <dbReference type="RuleBase" id="RU003915"/>
    </source>
</evidence>
<dbReference type="Pfam" id="PF00254">
    <property type="entry name" value="FKBP_C"/>
    <property type="match status" value="1"/>
</dbReference>
<feature type="compositionally biased region" description="Low complexity" evidence="6">
    <location>
        <begin position="19"/>
        <end position="37"/>
    </location>
</feature>
<dbReference type="PROSITE" id="PS50059">
    <property type="entry name" value="FKBP_PPIASE"/>
    <property type="match status" value="1"/>
</dbReference>
<dbReference type="InterPro" id="IPR001179">
    <property type="entry name" value="PPIase_FKBP_dom"/>
</dbReference>
<evidence type="ECO:0000256" key="6">
    <source>
        <dbReference type="SAM" id="MobiDB-lite"/>
    </source>
</evidence>
<organism evidence="8 9">
    <name type="scientific">Brooklawnia propionicigenes</name>
    <dbReference type="NCBI Taxonomy" id="3041175"/>
    <lineage>
        <taxon>Bacteria</taxon>
        <taxon>Bacillati</taxon>
        <taxon>Actinomycetota</taxon>
        <taxon>Actinomycetes</taxon>
        <taxon>Propionibacteriales</taxon>
        <taxon>Propionibacteriaceae</taxon>
        <taxon>Brooklawnia</taxon>
    </lineage>
</organism>
<feature type="domain" description="PPIase FKBP-type" evidence="7">
    <location>
        <begin position="85"/>
        <end position="173"/>
    </location>
</feature>
<keyword evidence="3 4" id="KW-0413">Isomerase</keyword>
<evidence type="ECO:0000256" key="4">
    <source>
        <dbReference type="PROSITE-ProRule" id="PRU00277"/>
    </source>
</evidence>
<evidence type="ECO:0000313" key="9">
    <source>
        <dbReference type="Proteomes" id="UP001431656"/>
    </source>
</evidence>
<dbReference type="InterPro" id="IPR046357">
    <property type="entry name" value="PPIase_dom_sf"/>
</dbReference>
<name>A0AAN0MET2_9ACTN</name>
<protein>
    <recommendedName>
        <fullName evidence="5">Peptidyl-prolyl cis-trans isomerase</fullName>
        <ecNumber evidence="5">5.2.1.8</ecNumber>
    </recommendedName>
</protein>
<evidence type="ECO:0000256" key="1">
    <source>
        <dbReference type="ARBA" id="ARBA00000971"/>
    </source>
</evidence>
<dbReference type="GO" id="GO:0003755">
    <property type="term" value="F:peptidyl-prolyl cis-trans isomerase activity"/>
    <property type="evidence" value="ECO:0007669"/>
    <property type="project" value="UniProtKB-UniRule"/>
</dbReference>
<dbReference type="PANTHER" id="PTHR10516:SF443">
    <property type="entry name" value="FK506-BINDING PROTEIN 59-RELATED"/>
    <property type="match status" value="1"/>
</dbReference>
<dbReference type="InterPro" id="IPR050689">
    <property type="entry name" value="FKBP-type_PPIase"/>
</dbReference>
<feature type="region of interest" description="Disordered" evidence="6">
    <location>
        <begin position="1"/>
        <end position="37"/>
    </location>
</feature>
<dbReference type="Proteomes" id="UP001431656">
    <property type="component" value="Chromosome"/>
</dbReference>
<dbReference type="Gene3D" id="3.10.50.40">
    <property type="match status" value="2"/>
</dbReference>
<evidence type="ECO:0000256" key="2">
    <source>
        <dbReference type="ARBA" id="ARBA00023110"/>
    </source>
</evidence>
<gene>
    <name evidence="8" type="ORF">brsh051_02950</name>
</gene>
<evidence type="ECO:0000259" key="7">
    <source>
        <dbReference type="PROSITE" id="PS50059"/>
    </source>
</evidence>
<evidence type="ECO:0000256" key="3">
    <source>
        <dbReference type="ARBA" id="ARBA00023235"/>
    </source>
</evidence>
<dbReference type="EMBL" id="AP028056">
    <property type="protein sequence ID" value="BEH01014.1"/>
    <property type="molecule type" value="Genomic_DNA"/>
</dbReference>
<proteinExistence type="inferred from homology"/>
<accession>A0AAN0MET2</accession>
<dbReference type="AlphaFoldDB" id="A0AAN0MET2"/>
<dbReference type="KEGG" id="broo:brsh051_02950"/>